<name>A0A0A9EYS3_ARUDO</name>
<organism evidence="1">
    <name type="scientific">Arundo donax</name>
    <name type="common">Giant reed</name>
    <name type="synonym">Donax arundinaceus</name>
    <dbReference type="NCBI Taxonomy" id="35708"/>
    <lineage>
        <taxon>Eukaryota</taxon>
        <taxon>Viridiplantae</taxon>
        <taxon>Streptophyta</taxon>
        <taxon>Embryophyta</taxon>
        <taxon>Tracheophyta</taxon>
        <taxon>Spermatophyta</taxon>
        <taxon>Magnoliopsida</taxon>
        <taxon>Liliopsida</taxon>
        <taxon>Poales</taxon>
        <taxon>Poaceae</taxon>
        <taxon>PACMAD clade</taxon>
        <taxon>Arundinoideae</taxon>
        <taxon>Arundineae</taxon>
        <taxon>Arundo</taxon>
    </lineage>
</organism>
<reference evidence="1" key="1">
    <citation type="submission" date="2014-09" db="EMBL/GenBank/DDBJ databases">
        <authorList>
            <person name="Magalhaes I.L.F."/>
            <person name="Oliveira U."/>
            <person name="Santos F.R."/>
            <person name="Vidigal T.H.D.A."/>
            <person name="Brescovit A.D."/>
            <person name="Santos A.J."/>
        </authorList>
    </citation>
    <scope>NUCLEOTIDE SEQUENCE</scope>
    <source>
        <tissue evidence="1">Shoot tissue taken approximately 20 cm above the soil surface</tissue>
    </source>
</reference>
<proteinExistence type="predicted"/>
<sequence length="78" mass="8587">MRSVPALERAVGDGECRKVQVAQGTRRKADVVKQLWARAVLSCQHSQMPATETLNVGWPGSYLGRNNDLVEIINLILA</sequence>
<dbReference type="EMBL" id="GBRH01194860">
    <property type="protein sequence ID" value="JAE03036.1"/>
    <property type="molecule type" value="Transcribed_RNA"/>
</dbReference>
<reference evidence="1" key="2">
    <citation type="journal article" date="2015" name="Data Brief">
        <title>Shoot transcriptome of the giant reed, Arundo donax.</title>
        <authorList>
            <person name="Barrero R.A."/>
            <person name="Guerrero F.D."/>
            <person name="Moolhuijzen P."/>
            <person name="Goolsby J.A."/>
            <person name="Tidwell J."/>
            <person name="Bellgard S.E."/>
            <person name="Bellgard M.I."/>
        </authorList>
    </citation>
    <scope>NUCLEOTIDE SEQUENCE</scope>
    <source>
        <tissue evidence="1">Shoot tissue taken approximately 20 cm above the soil surface</tissue>
    </source>
</reference>
<dbReference type="AlphaFoldDB" id="A0A0A9EYS3"/>
<accession>A0A0A9EYS3</accession>
<protein>
    <submittedName>
        <fullName evidence="1">Uncharacterized protein</fullName>
    </submittedName>
</protein>
<evidence type="ECO:0000313" key="1">
    <source>
        <dbReference type="EMBL" id="JAE03036.1"/>
    </source>
</evidence>